<protein>
    <submittedName>
        <fullName evidence="2">Uncharacterized protein</fullName>
    </submittedName>
</protein>
<evidence type="ECO:0000313" key="2">
    <source>
        <dbReference type="EMBL" id="CAB5209442.1"/>
    </source>
</evidence>
<organism evidence="2">
    <name type="scientific">uncultured Caudovirales phage</name>
    <dbReference type="NCBI Taxonomy" id="2100421"/>
    <lineage>
        <taxon>Viruses</taxon>
        <taxon>Duplodnaviria</taxon>
        <taxon>Heunggongvirae</taxon>
        <taxon>Uroviricota</taxon>
        <taxon>Caudoviricetes</taxon>
        <taxon>Peduoviridae</taxon>
        <taxon>Maltschvirus</taxon>
        <taxon>Maltschvirus maltsch</taxon>
    </lineage>
</organism>
<sequence length="66" mass="8023">MKLGQEVTTWAGMFVDNIRFNQRYDWCLENLGPALDYPPRWQPIGNLAFKFRDPKDEMWFKLRWGQ</sequence>
<accession>A0A6J7WE82</accession>
<reference evidence="2" key="1">
    <citation type="submission" date="2020-05" db="EMBL/GenBank/DDBJ databases">
        <authorList>
            <person name="Chiriac C."/>
            <person name="Salcher M."/>
            <person name="Ghai R."/>
            <person name="Kavagutti S V."/>
        </authorList>
    </citation>
    <scope>NUCLEOTIDE SEQUENCE</scope>
</reference>
<gene>
    <name evidence="2" type="ORF">UFOVP181_477</name>
    <name evidence="1" type="ORF">UFOVP57_164</name>
</gene>
<proteinExistence type="predicted"/>
<dbReference type="EMBL" id="LR796187">
    <property type="protein sequence ID" value="CAB4125591.1"/>
    <property type="molecule type" value="Genomic_DNA"/>
</dbReference>
<dbReference type="EMBL" id="LR798231">
    <property type="protein sequence ID" value="CAB5209442.1"/>
    <property type="molecule type" value="Genomic_DNA"/>
</dbReference>
<name>A0A6J7WE82_9CAUD</name>
<evidence type="ECO:0000313" key="1">
    <source>
        <dbReference type="EMBL" id="CAB4125591.1"/>
    </source>
</evidence>